<name>A0A2C6L7T4_9APIC</name>
<evidence type="ECO:0000313" key="2">
    <source>
        <dbReference type="EMBL" id="PHJ23638.1"/>
    </source>
</evidence>
<reference evidence="2 3" key="1">
    <citation type="journal article" date="2017" name="Int. J. Parasitol.">
        <title>The genome of the protozoan parasite Cystoisospora suis and a reverse vaccinology approach to identify vaccine candidates.</title>
        <authorList>
            <person name="Palmieri N."/>
            <person name="Shrestha A."/>
            <person name="Ruttkowski B."/>
            <person name="Beck T."/>
            <person name="Vogl C."/>
            <person name="Tomley F."/>
            <person name="Blake D.P."/>
            <person name="Joachim A."/>
        </authorList>
    </citation>
    <scope>NUCLEOTIDE SEQUENCE [LARGE SCALE GENOMIC DNA]</scope>
    <source>
        <strain evidence="2 3">Wien I</strain>
    </source>
</reference>
<dbReference type="GeneID" id="94425917"/>
<comment type="caution">
    <text evidence="2">The sequence shown here is derived from an EMBL/GenBank/DDBJ whole genome shotgun (WGS) entry which is preliminary data.</text>
</comment>
<accession>A0A2C6L7T4</accession>
<feature type="compositionally biased region" description="Basic and acidic residues" evidence="1">
    <location>
        <begin position="534"/>
        <end position="551"/>
    </location>
</feature>
<feature type="region of interest" description="Disordered" evidence="1">
    <location>
        <begin position="783"/>
        <end position="812"/>
    </location>
</feature>
<evidence type="ECO:0000313" key="3">
    <source>
        <dbReference type="Proteomes" id="UP000221165"/>
    </source>
</evidence>
<organism evidence="2 3">
    <name type="scientific">Cystoisospora suis</name>
    <dbReference type="NCBI Taxonomy" id="483139"/>
    <lineage>
        <taxon>Eukaryota</taxon>
        <taxon>Sar</taxon>
        <taxon>Alveolata</taxon>
        <taxon>Apicomplexa</taxon>
        <taxon>Conoidasida</taxon>
        <taxon>Coccidia</taxon>
        <taxon>Eucoccidiorida</taxon>
        <taxon>Eimeriorina</taxon>
        <taxon>Sarcocystidae</taxon>
        <taxon>Cystoisospora</taxon>
    </lineage>
</organism>
<protein>
    <submittedName>
        <fullName evidence="2">Ap2 domain transcription factor ap2ix-4</fullName>
    </submittedName>
</protein>
<keyword evidence="3" id="KW-1185">Reference proteome</keyword>
<gene>
    <name evidence="2" type="ORF">CSUI_002506</name>
</gene>
<feature type="region of interest" description="Disordered" evidence="1">
    <location>
        <begin position="697"/>
        <end position="747"/>
    </location>
</feature>
<feature type="compositionally biased region" description="Polar residues" evidence="1">
    <location>
        <begin position="697"/>
        <end position="723"/>
    </location>
</feature>
<dbReference type="OrthoDB" id="330029at2759"/>
<dbReference type="RefSeq" id="XP_067925313.1">
    <property type="nucleotide sequence ID" value="XM_068062706.1"/>
</dbReference>
<dbReference type="Proteomes" id="UP000221165">
    <property type="component" value="Unassembled WGS sequence"/>
</dbReference>
<dbReference type="AlphaFoldDB" id="A0A2C6L7T4"/>
<sequence>MRVQPGTPGGLAAVSGFGGSQLVTEVGVCHAAIGGSPMVGPSTYEPTTGICPASDVEQVYKAGPFDEEPRTHGARSESLSTHLSTVSNECRSVGDGDAIDDLASTSASSSESGAPSGPSSGVATPPPPEMRPSSAVVVPEEDAPDSLSAGLTTEQLWKFVAHVTNKSAGPTLQDRSTLPQKSQDAARLAFASASASLNAAASAYHGASTRVAARNAQTQSQTNMLFDTALFDSTVARPRTRGVGYRRLRQHHPQTTETCHSRRYHPRSPPPERIPDCPLDVSAAGPVTRSGAKRTAATAGSSQCQDISSTPPAKRRRGSIDKDQAASRPASRNLSTLFGLLGKNLEEGSSSDDKGEALDCEFWREFKKAMVLVAYLDKVRALSCDKYSSPPQFLSRIQVVCSACCSCPASSGRRSAKKRSDPTRPGRPAPEPRCVPNFISIPFWVYNQPVYRRILYKWHARQNGTEPITSKEFQCATRELSPRTLGNGVFFSSRVTEEMRSKEEPRFYFSRFLPSAQEKVDGALSEAEAAPVSVREDSSVSSTHSEETHMDKVQGGVSFDDREGCWYAKMKGDNHIITKRFSNDCPSLPVRQPEDILTGVSASGGLLASLSSSEQASSSASLYYEWVSKHFRQVSAFLGTRGNVGSETSRFCALQARKSLLQSGNAFSATAASSEARSPAPSNTACGVSPLEECAPCTTTSAESKPTRVFQPSTETGQTSRQSANRRHATSRSRVRPVPQSQLATSQNAIRQSLRNVGESEHTILKQCQLLLSKHRRQLSERLTTREDHCGSESLRSDATTLGSARPLPTEKQVRSPIFTEGGIAKLQELVRSTLGMLPDPHTAVSNNGQELRLLQQMRQYHMDMQRLVMNSAAKQSLTPKAVPNSMVATLVPGSAAKE</sequence>
<feature type="region of interest" description="Disordered" evidence="1">
    <location>
        <begin position="241"/>
        <end position="331"/>
    </location>
</feature>
<feature type="compositionally biased region" description="Basic residues" evidence="1">
    <location>
        <begin position="724"/>
        <end position="735"/>
    </location>
</feature>
<dbReference type="VEuPathDB" id="ToxoDB:CSUI_002506"/>
<feature type="compositionally biased region" description="Basic residues" evidence="1">
    <location>
        <begin position="241"/>
        <end position="252"/>
    </location>
</feature>
<feature type="compositionally biased region" description="Polar residues" evidence="1">
    <location>
        <begin position="77"/>
        <end position="90"/>
    </location>
</feature>
<proteinExistence type="predicted"/>
<evidence type="ECO:0000256" key="1">
    <source>
        <dbReference type="SAM" id="MobiDB-lite"/>
    </source>
</evidence>
<feature type="region of interest" description="Disordered" evidence="1">
    <location>
        <begin position="407"/>
        <end position="431"/>
    </location>
</feature>
<feature type="compositionally biased region" description="Low complexity" evidence="1">
    <location>
        <begin position="103"/>
        <end position="123"/>
    </location>
</feature>
<feature type="region of interest" description="Disordered" evidence="1">
    <location>
        <begin position="65"/>
        <end position="148"/>
    </location>
</feature>
<feature type="region of interest" description="Disordered" evidence="1">
    <location>
        <begin position="524"/>
        <end position="551"/>
    </location>
</feature>
<feature type="compositionally biased region" description="Polar residues" evidence="1">
    <location>
        <begin position="298"/>
        <end position="311"/>
    </location>
</feature>
<dbReference type="EMBL" id="MIGC01001048">
    <property type="protein sequence ID" value="PHJ23638.1"/>
    <property type="molecule type" value="Genomic_DNA"/>
</dbReference>